<dbReference type="InterPro" id="IPR003439">
    <property type="entry name" value="ABC_transporter-like_ATP-bd"/>
</dbReference>
<dbReference type="RefSeq" id="WP_217696060.1">
    <property type="nucleotide sequence ID" value="NZ_FTOA01000003.1"/>
</dbReference>
<dbReference type="CDD" id="cd03224">
    <property type="entry name" value="ABC_TM1139_LivF_branched"/>
    <property type="match status" value="1"/>
</dbReference>
<feature type="domain" description="ABC transporter" evidence="6">
    <location>
        <begin position="5"/>
        <end position="237"/>
    </location>
</feature>
<evidence type="ECO:0000256" key="2">
    <source>
        <dbReference type="ARBA" id="ARBA00022448"/>
    </source>
</evidence>
<keyword evidence="5" id="KW-0029">Amino-acid transport</keyword>
<dbReference type="SMART" id="SM00382">
    <property type="entry name" value="AAA"/>
    <property type="match status" value="1"/>
</dbReference>
<keyword evidence="8" id="KW-1185">Reference proteome</keyword>
<keyword evidence="4 7" id="KW-0067">ATP-binding</keyword>
<keyword evidence="2" id="KW-0813">Transport</keyword>
<dbReference type="Gene3D" id="3.40.50.300">
    <property type="entry name" value="P-loop containing nucleotide triphosphate hydrolases"/>
    <property type="match status" value="1"/>
</dbReference>
<comment type="similarity">
    <text evidence="1">Belongs to the ABC transporter superfamily.</text>
</comment>
<sequence>MTPLLEVSGLRAGYGQINVLWDVDLTVEEGKTTVIVGPNGAGKTTLLRTLMGLVYASAGSMTLHGQTLKGGKTWDIVERGMVMIPEGRMVFPDMSVLDNLMMGAYPRAGRADWETRLERVFAMFPRLKERRGQMAGLMSGGEAQMLAMGRGLMENPQVLLIDEPSLGLAPVIVDEIFTILADLKAQGLTIVLVEQNTSRALHLADHVYLMRSGKTILSQPAAEVDLGHLHDLYFARDGGSAAVG</sequence>
<evidence type="ECO:0000259" key="6">
    <source>
        <dbReference type="PROSITE" id="PS50893"/>
    </source>
</evidence>
<dbReference type="InterPro" id="IPR052156">
    <property type="entry name" value="BCAA_Transport_ATP-bd_LivF"/>
</dbReference>
<evidence type="ECO:0000256" key="5">
    <source>
        <dbReference type="ARBA" id="ARBA00022970"/>
    </source>
</evidence>
<evidence type="ECO:0000256" key="4">
    <source>
        <dbReference type="ARBA" id="ARBA00022840"/>
    </source>
</evidence>
<accession>A0A1N7L003</accession>
<evidence type="ECO:0000256" key="3">
    <source>
        <dbReference type="ARBA" id="ARBA00022741"/>
    </source>
</evidence>
<dbReference type="InterPro" id="IPR027417">
    <property type="entry name" value="P-loop_NTPase"/>
</dbReference>
<evidence type="ECO:0000256" key="1">
    <source>
        <dbReference type="ARBA" id="ARBA00005417"/>
    </source>
</evidence>
<dbReference type="GO" id="GO:0015658">
    <property type="term" value="F:branched-chain amino acid transmembrane transporter activity"/>
    <property type="evidence" value="ECO:0007669"/>
    <property type="project" value="TreeGrafter"/>
</dbReference>
<dbReference type="GO" id="GO:0005524">
    <property type="term" value="F:ATP binding"/>
    <property type="evidence" value="ECO:0007669"/>
    <property type="project" value="UniProtKB-KW"/>
</dbReference>
<evidence type="ECO:0000313" key="7">
    <source>
        <dbReference type="EMBL" id="SIS67155.1"/>
    </source>
</evidence>
<dbReference type="EMBL" id="FTOA01000003">
    <property type="protein sequence ID" value="SIS67155.1"/>
    <property type="molecule type" value="Genomic_DNA"/>
</dbReference>
<dbReference type="PROSITE" id="PS50893">
    <property type="entry name" value="ABC_TRANSPORTER_2"/>
    <property type="match status" value="1"/>
</dbReference>
<dbReference type="SUPFAM" id="SSF52540">
    <property type="entry name" value="P-loop containing nucleoside triphosphate hydrolases"/>
    <property type="match status" value="1"/>
</dbReference>
<dbReference type="PROSITE" id="PS00211">
    <property type="entry name" value="ABC_TRANSPORTER_1"/>
    <property type="match status" value="1"/>
</dbReference>
<organism evidence="7 8">
    <name type="scientific">Insolitispirillum peregrinum</name>
    <dbReference type="NCBI Taxonomy" id="80876"/>
    <lineage>
        <taxon>Bacteria</taxon>
        <taxon>Pseudomonadati</taxon>
        <taxon>Pseudomonadota</taxon>
        <taxon>Alphaproteobacteria</taxon>
        <taxon>Rhodospirillales</taxon>
        <taxon>Novispirillaceae</taxon>
        <taxon>Insolitispirillum</taxon>
    </lineage>
</organism>
<dbReference type="PANTHER" id="PTHR43820">
    <property type="entry name" value="HIGH-AFFINITY BRANCHED-CHAIN AMINO ACID TRANSPORT ATP-BINDING PROTEIN LIVF"/>
    <property type="match status" value="1"/>
</dbReference>
<dbReference type="InterPro" id="IPR003593">
    <property type="entry name" value="AAA+_ATPase"/>
</dbReference>
<proteinExistence type="inferred from homology"/>
<evidence type="ECO:0000313" key="8">
    <source>
        <dbReference type="Proteomes" id="UP000185678"/>
    </source>
</evidence>
<gene>
    <name evidence="7" type="ORF">SAMN05421779_10317</name>
</gene>
<protein>
    <submittedName>
        <fullName evidence="7">Amino acid/amide ABC transporter ATP-binding protein 2, HAAT family</fullName>
    </submittedName>
</protein>
<dbReference type="Proteomes" id="UP000185678">
    <property type="component" value="Unassembled WGS sequence"/>
</dbReference>
<dbReference type="Pfam" id="PF00005">
    <property type="entry name" value="ABC_tran"/>
    <property type="match status" value="1"/>
</dbReference>
<dbReference type="GO" id="GO:0016887">
    <property type="term" value="F:ATP hydrolysis activity"/>
    <property type="evidence" value="ECO:0007669"/>
    <property type="project" value="InterPro"/>
</dbReference>
<dbReference type="InterPro" id="IPR017871">
    <property type="entry name" value="ABC_transporter-like_CS"/>
</dbReference>
<dbReference type="AlphaFoldDB" id="A0A1N7L003"/>
<keyword evidence="3" id="KW-0547">Nucleotide-binding</keyword>
<dbReference type="PANTHER" id="PTHR43820:SF4">
    <property type="entry name" value="HIGH-AFFINITY BRANCHED-CHAIN AMINO ACID TRANSPORT ATP-BINDING PROTEIN LIVF"/>
    <property type="match status" value="1"/>
</dbReference>
<reference evidence="7 8" key="1">
    <citation type="submission" date="2017-01" db="EMBL/GenBank/DDBJ databases">
        <authorList>
            <person name="Mah S.A."/>
            <person name="Swanson W.J."/>
            <person name="Moy G.W."/>
            <person name="Vacquier V.D."/>
        </authorList>
    </citation>
    <scope>NUCLEOTIDE SEQUENCE [LARGE SCALE GENOMIC DNA]</scope>
    <source>
        <strain evidence="7 8">DSM 11589</strain>
    </source>
</reference>
<name>A0A1N7L003_9PROT</name>
<dbReference type="GO" id="GO:0015807">
    <property type="term" value="P:L-amino acid transport"/>
    <property type="evidence" value="ECO:0007669"/>
    <property type="project" value="TreeGrafter"/>
</dbReference>
<dbReference type="STRING" id="80876.SAMN05421779_10317"/>